<dbReference type="Proteomes" id="UP000644693">
    <property type="component" value="Unassembled WGS sequence"/>
</dbReference>
<feature type="transmembrane region" description="Helical" evidence="1">
    <location>
        <begin position="7"/>
        <end position="28"/>
    </location>
</feature>
<dbReference type="InterPro" id="IPR003399">
    <property type="entry name" value="Mce/MlaD"/>
</dbReference>
<evidence type="ECO:0000259" key="2">
    <source>
        <dbReference type="Pfam" id="PF02470"/>
    </source>
</evidence>
<keyword evidence="1" id="KW-0812">Transmembrane</keyword>
<evidence type="ECO:0000313" key="4">
    <source>
        <dbReference type="Proteomes" id="UP000644693"/>
    </source>
</evidence>
<keyword evidence="1" id="KW-0472">Membrane</keyword>
<organism evidence="3 4">
    <name type="scientific">Parahalioglobus pacificus</name>
    <dbReference type="NCBI Taxonomy" id="930806"/>
    <lineage>
        <taxon>Bacteria</taxon>
        <taxon>Pseudomonadati</taxon>
        <taxon>Pseudomonadota</taxon>
        <taxon>Gammaproteobacteria</taxon>
        <taxon>Cellvibrionales</taxon>
        <taxon>Halieaceae</taxon>
        <taxon>Parahalioglobus</taxon>
    </lineage>
</organism>
<evidence type="ECO:0000313" key="3">
    <source>
        <dbReference type="EMBL" id="GHD32528.1"/>
    </source>
</evidence>
<reference evidence="3" key="2">
    <citation type="submission" date="2020-09" db="EMBL/GenBank/DDBJ databases">
        <authorList>
            <person name="Sun Q."/>
            <person name="Kim S."/>
        </authorList>
    </citation>
    <scope>NUCLEOTIDE SEQUENCE</scope>
    <source>
        <strain evidence="3">KCTC 23430</strain>
    </source>
</reference>
<accession>A0A918XHH8</accession>
<dbReference type="EMBL" id="BMYM01000001">
    <property type="protein sequence ID" value="GHD32528.1"/>
    <property type="molecule type" value="Genomic_DNA"/>
</dbReference>
<proteinExistence type="predicted"/>
<comment type="caution">
    <text evidence="3">The sequence shown here is derived from an EMBL/GenBank/DDBJ whole genome shotgun (WGS) entry which is preliminary data.</text>
</comment>
<dbReference type="Pfam" id="PF02470">
    <property type="entry name" value="MlaD"/>
    <property type="match status" value="1"/>
</dbReference>
<sequence>MNEKSHNVLIGAFIVGALIIALSGIIFLSSTGFGTDRQKVVMVFDGSVKGLTLGAPIALRGVQIGQVTDIRLILDTDTIDVIMLVESEINSANIQRRGSIGGSLMDELIARGMRAQLNTQSFLTGLLYVQLDFFPDSDVNLAAIESEYPQIPTIPTELQRLQRQIESIDIARIAEDIGAIADGVNQFVNNPQFQQLPEDVQAGIASFQGLSSDLRGLLASTGPRVDTLLDNATETFDSVNNELPELSRLAKTNLAVLDEAIIAFESAMQEIDGLVSEDSNTTYELNRALRELAEAGRALQLLAKTLEQQPEALIRGKREEDQ</sequence>
<feature type="domain" description="Mce/MlaD" evidence="2">
    <location>
        <begin position="39"/>
        <end position="133"/>
    </location>
</feature>
<keyword evidence="4" id="KW-1185">Reference proteome</keyword>
<reference evidence="3" key="1">
    <citation type="journal article" date="2014" name="Int. J. Syst. Evol. Microbiol.">
        <title>Complete genome sequence of Corynebacterium casei LMG S-19264T (=DSM 44701T), isolated from a smear-ripened cheese.</title>
        <authorList>
            <consortium name="US DOE Joint Genome Institute (JGI-PGF)"/>
            <person name="Walter F."/>
            <person name="Albersmeier A."/>
            <person name="Kalinowski J."/>
            <person name="Ruckert C."/>
        </authorList>
    </citation>
    <scope>NUCLEOTIDE SEQUENCE</scope>
    <source>
        <strain evidence="3">KCTC 23430</strain>
    </source>
</reference>
<dbReference type="RefSeq" id="WP_189477099.1">
    <property type="nucleotide sequence ID" value="NZ_BMYM01000001.1"/>
</dbReference>
<dbReference type="PANTHER" id="PTHR36698">
    <property type="entry name" value="BLL5892 PROTEIN"/>
    <property type="match status" value="1"/>
</dbReference>
<keyword evidence="1" id="KW-1133">Transmembrane helix</keyword>
<evidence type="ECO:0000256" key="1">
    <source>
        <dbReference type="SAM" id="Phobius"/>
    </source>
</evidence>
<gene>
    <name evidence="3" type="ORF">GCM10007053_16940</name>
</gene>
<dbReference type="PANTHER" id="PTHR36698:SF3">
    <property type="entry name" value="ABC-TYPE TRANSPORT AUXILIARY LIPOPROTEIN COMPONENT DOMAIN-CONTAINING PROTEIN"/>
    <property type="match status" value="1"/>
</dbReference>
<dbReference type="AlphaFoldDB" id="A0A918XHH8"/>
<name>A0A918XHH8_9GAMM</name>
<protein>
    <recommendedName>
        <fullName evidence="2">Mce/MlaD domain-containing protein</fullName>
    </recommendedName>
</protein>